<feature type="compositionally biased region" description="Low complexity" evidence="2">
    <location>
        <begin position="1060"/>
        <end position="1076"/>
    </location>
</feature>
<dbReference type="OrthoDB" id="1926878at2759"/>
<dbReference type="RefSeq" id="XP_029221890.1">
    <property type="nucleotide sequence ID" value="XM_029358977.1"/>
</dbReference>
<feature type="domain" description="ORC1/DEAH AAA+ ATPase" evidence="3">
    <location>
        <begin position="347"/>
        <end position="433"/>
    </location>
</feature>
<feature type="compositionally biased region" description="Basic and acidic residues" evidence="2">
    <location>
        <begin position="164"/>
        <end position="190"/>
    </location>
</feature>
<feature type="region of interest" description="Disordered" evidence="2">
    <location>
        <begin position="677"/>
        <end position="711"/>
    </location>
</feature>
<feature type="compositionally biased region" description="Low complexity" evidence="2">
    <location>
        <begin position="645"/>
        <end position="659"/>
    </location>
</feature>
<dbReference type="SUPFAM" id="SSF52540">
    <property type="entry name" value="P-loop containing nucleoside triphosphate hydrolases"/>
    <property type="match status" value="1"/>
</dbReference>
<dbReference type="Pfam" id="PF13401">
    <property type="entry name" value="AAA_22"/>
    <property type="match status" value="1"/>
</dbReference>
<dbReference type="EMBL" id="NWUJ01000001">
    <property type="protein sequence ID" value="PFH37881.1"/>
    <property type="molecule type" value="Genomic_DNA"/>
</dbReference>
<feature type="compositionally biased region" description="Low complexity" evidence="2">
    <location>
        <begin position="109"/>
        <end position="138"/>
    </location>
</feature>
<dbReference type="GO" id="GO:0016887">
    <property type="term" value="F:ATP hydrolysis activity"/>
    <property type="evidence" value="ECO:0007669"/>
    <property type="project" value="InterPro"/>
</dbReference>
<feature type="region of interest" description="Disordered" evidence="2">
    <location>
        <begin position="1"/>
        <end position="267"/>
    </location>
</feature>
<comment type="similarity">
    <text evidence="1">Belongs to the CDC6/cdc18 family.</text>
</comment>
<evidence type="ECO:0000259" key="3">
    <source>
        <dbReference type="Pfam" id="PF13401"/>
    </source>
</evidence>
<evidence type="ECO:0000256" key="1">
    <source>
        <dbReference type="ARBA" id="ARBA00006184"/>
    </source>
</evidence>
<dbReference type="Proteomes" id="UP000224006">
    <property type="component" value="Chromosome I"/>
</dbReference>
<gene>
    <name evidence="4" type="ORF">BESB_002220</name>
</gene>
<evidence type="ECO:0000313" key="5">
    <source>
        <dbReference type="Proteomes" id="UP000224006"/>
    </source>
</evidence>
<feature type="compositionally biased region" description="Basic and acidic residues" evidence="2">
    <location>
        <begin position="902"/>
        <end position="928"/>
    </location>
</feature>
<dbReference type="Gene3D" id="3.40.50.300">
    <property type="entry name" value="P-loop containing nucleotide triphosphate hydrolases"/>
    <property type="match status" value="1"/>
</dbReference>
<proteinExistence type="inferred from homology"/>
<dbReference type="InterPro" id="IPR027417">
    <property type="entry name" value="P-loop_NTPase"/>
</dbReference>
<dbReference type="VEuPathDB" id="ToxoDB:BESB_002220"/>
<evidence type="ECO:0000256" key="2">
    <source>
        <dbReference type="SAM" id="MobiDB-lite"/>
    </source>
</evidence>
<comment type="caution">
    <text evidence="4">The sequence shown here is derived from an EMBL/GenBank/DDBJ whole genome shotgun (WGS) entry which is preliminary data.</text>
</comment>
<sequence length="1484" mass="155402">MPRAPVSAAAGPLPLPTSPTSIQSASQRSSRGKKPGAPSSQALAAAIVASPVLSKKRREPSCLVSSTRDAQEPGEATPRQNAPGTKKRRNSSSRVRSLSTRPGGGAEGAGVSAGIQGAGSAFLSSSSVASPAKEVAVAAREERPAEGEPEGPGAAPPRRFTRQRLREDLIPHQGEAECHGSQEKDRHETPGGRSGRGRRKGVRVEQLAQQGEPEESSERQPPARGPELRNGGAPSSFVEGGKGREGGEGAADGEEEVETASPPKQGGEKLWELELENQGHRSGFDGASESEVEETEEDLRLRNLEDEIDKFETALTLLRPTLGDYAGERDDSVQAISTHIDKLLARKRGGMIYLCGASGTGKTCTALHVLDRKLKESKHRGKIHKELVTVSCAHREKDAQLFCEMLVRMLPASGLPSERALYADLKATLMKEGIGGLVTRFASFTKKFDKFWLCLVDEVDFLATTGKIRTDVLCGAGRKSGRNPGAAGAGGSASSQKNALQQDILMALALAATHPQSKIIVVAISNSSELAQHFTGLPIPSLTFCPYTERQLTALLLKRLEVLGCQRCFATPAILVFARKAANTYGDFRMALSGFCRAIEDKLGALHDHRAQALRAAASRRQSSFSRCSTTLPSRFVTGQTLLDSPTSSAGLPSPLSSSNRRSRAALLSSFPAVEADASPASGAASRDADARGGLPPSAPSSPSAVAKATRRNSLVRVAQGGALCSQKEAARGGDSQASPTPLFAGALSQSALTDETPEHMHQMTPSTVASSLYPSPLASGPSSCPSPAMSSCQSMCDARRKPPTVLQKCLLEEAMHTTGFVRRGNKESAEGAVGTPLGLSGGDGAASAPDERADSRAADAWTMTPPSLHALSLATPREAAGDRQLHIPRSVNREAVAAVESAEKSEGRVAERDGQEEGEETESRSRGDVLGQDAAPSFRRARSDILPLGSQKPKAQVFGESRNTGKPFLPSPLSAAVPHFVSGGLQRSHSSLQPSGSHSSYPAVPVSSLSPSSPSLASFASASTSTPPSSPFAHPGSAGHTPLAALSQTASGQRRRRSQLSALKLLQLQQNQPSSEHAEQMQSHRRPSCSSSSCASSRRSLELRDIQNLKNVSSKVTSPLSHLMVAASRVAGSRSPLSSTRDPSRSGDERAHEASEGTDRAVSRGDTGSVERTRGVLPAGDAETRARRGGRRSGEGAGLADLSEIEGRPSVSPQVIGVGEMNARAGAIFGNDQQHVVSRIQGLPLMHQVYLLAACRSAMKRVYEANQAAGAANGRARGEKSAAGGRHSQENVSNQQKEQLLGCGGSVDITFTDVEVQYRQLCQELQNGYLLSQHMATSCWRHALEAFEQMGLMRPTRSAGVLGSTSSTGFSGLSGGGAGAASVSSGAKGGLWGGAAVGSARGGFGAFGPFGGGGRRSSAGLFAGKVGTGAGTGGAFRTKLVAEREQAWELQMSPALIEAAIKRLQPILMSSDLEEHFTRGLEA</sequence>
<feature type="region of interest" description="Disordered" evidence="2">
    <location>
        <begin position="901"/>
        <end position="972"/>
    </location>
</feature>
<dbReference type="InterPro" id="IPR049945">
    <property type="entry name" value="AAA_22"/>
</dbReference>
<dbReference type="GO" id="GO:0003688">
    <property type="term" value="F:DNA replication origin binding"/>
    <property type="evidence" value="ECO:0007669"/>
    <property type="project" value="TreeGrafter"/>
</dbReference>
<feature type="region of interest" description="Disordered" evidence="2">
    <location>
        <begin position="640"/>
        <end position="659"/>
    </location>
</feature>
<feature type="compositionally biased region" description="Low complexity" evidence="2">
    <location>
        <begin position="989"/>
        <end position="1034"/>
    </location>
</feature>
<feature type="compositionally biased region" description="Low complexity" evidence="2">
    <location>
        <begin position="92"/>
        <end position="101"/>
    </location>
</feature>
<evidence type="ECO:0000313" key="4">
    <source>
        <dbReference type="EMBL" id="PFH37881.1"/>
    </source>
</evidence>
<dbReference type="GO" id="GO:0005634">
    <property type="term" value="C:nucleus"/>
    <property type="evidence" value="ECO:0007669"/>
    <property type="project" value="TreeGrafter"/>
</dbReference>
<feature type="compositionally biased region" description="Low complexity" evidence="2">
    <location>
        <begin position="677"/>
        <end position="708"/>
    </location>
</feature>
<feature type="region of interest" description="Disordered" evidence="2">
    <location>
        <begin position="822"/>
        <end position="858"/>
    </location>
</feature>
<dbReference type="InterPro" id="IPR050311">
    <property type="entry name" value="ORC1/CDC6"/>
</dbReference>
<reference evidence="4 5" key="1">
    <citation type="submission" date="2017-09" db="EMBL/GenBank/DDBJ databases">
        <title>Genome sequencing of Besnoitia besnoiti strain Bb-Ger1.</title>
        <authorList>
            <person name="Schares G."/>
            <person name="Venepally P."/>
            <person name="Lorenzi H.A."/>
        </authorList>
    </citation>
    <scope>NUCLEOTIDE SEQUENCE [LARGE SCALE GENOMIC DNA]</scope>
    <source>
        <strain evidence="4 5">Bb-Ger1</strain>
    </source>
</reference>
<feature type="region of interest" description="Disordered" evidence="2">
    <location>
        <begin position="757"/>
        <end position="796"/>
    </location>
</feature>
<dbReference type="GeneID" id="40305285"/>
<feature type="compositionally biased region" description="Low complexity" evidence="2">
    <location>
        <begin position="775"/>
        <end position="796"/>
    </location>
</feature>
<dbReference type="GO" id="GO:0006270">
    <property type="term" value="P:DNA replication initiation"/>
    <property type="evidence" value="ECO:0007669"/>
    <property type="project" value="TreeGrafter"/>
</dbReference>
<feature type="compositionally biased region" description="Polar residues" evidence="2">
    <location>
        <begin position="18"/>
        <end position="29"/>
    </location>
</feature>
<dbReference type="GO" id="GO:0033314">
    <property type="term" value="P:mitotic DNA replication checkpoint signaling"/>
    <property type="evidence" value="ECO:0007669"/>
    <property type="project" value="TreeGrafter"/>
</dbReference>
<dbReference type="STRING" id="94643.A0A2A9MN22"/>
<organism evidence="4 5">
    <name type="scientific">Besnoitia besnoiti</name>
    <name type="common">Apicomplexan protozoan</name>
    <dbReference type="NCBI Taxonomy" id="94643"/>
    <lineage>
        <taxon>Eukaryota</taxon>
        <taxon>Sar</taxon>
        <taxon>Alveolata</taxon>
        <taxon>Apicomplexa</taxon>
        <taxon>Conoidasida</taxon>
        <taxon>Coccidia</taxon>
        <taxon>Eucoccidiorida</taxon>
        <taxon>Eimeriorina</taxon>
        <taxon>Sarcocystidae</taxon>
        <taxon>Besnoitia</taxon>
    </lineage>
</organism>
<dbReference type="KEGG" id="bbes:BESB_002220"/>
<protein>
    <recommendedName>
        <fullName evidence="3">ORC1/DEAH AAA+ ATPase domain-containing protein</fullName>
    </recommendedName>
</protein>
<feature type="region of interest" description="Disordered" evidence="2">
    <location>
        <begin position="1130"/>
        <end position="1207"/>
    </location>
</feature>
<dbReference type="PANTHER" id="PTHR10763">
    <property type="entry name" value="CELL DIVISION CONTROL PROTEIN 6-RELATED"/>
    <property type="match status" value="1"/>
</dbReference>
<feature type="compositionally biased region" description="Polar residues" evidence="2">
    <location>
        <begin position="764"/>
        <end position="774"/>
    </location>
</feature>
<feature type="region of interest" description="Disordered" evidence="2">
    <location>
        <begin position="1270"/>
        <end position="1295"/>
    </location>
</feature>
<keyword evidence="5" id="KW-1185">Reference proteome</keyword>
<dbReference type="Gene3D" id="1.10.8.60">
    <property type="match status" value="1"/>
</dbReference>
<dbReference type="PANTHER" id="PTHR10763:SF26">
    <property type="entry name" value="CELL DIVISION CONTROL PROTEIN 6 HOMOLOG"/>
    <property type="match status" value="1"/>
</dbReference>
<name>A0A2A9MN22_BESBE</name>
<feature type="region of interest" description="Disordered" evidence="2">
    <location>
        <begin position="986"/>
        <end position="1097"/>
    </location>
</feature>
<accession>A0A2A9MN22</accession>
<feature type="compositionally biased region" description="Basic and acidic residues" evidence="2">
    <location>
        <begin position="1143"/>
        <end position="1175"/>
    </location>
</feature>